<feature type="compositionally biased region" description="Basic and acidic residues" evidence="1">
    <location>
        <begin position="53"/>
        <end position="69"/>
    </location>
</feature>
<evidence type="ECO:0000313" key="2">
    <source>
        <dbReference type="EnsemblMetazoa" id="GBRI006690-PA"/>
    </source>
</evidence>
<dbReference type="EnsemblMetazoa" id="GBRI006690-RA">
    <property type="protein sequence ID" value="GBRI006690-PA"/>
    <property type="gene ID" value="GBRI006690"/>
</dbReference>
<reference evidence="2" key="2">
    <citation type="submission" date="2020-05" db="UniProtKB">
        <authorList>
            <consortium name="EnsemblMetazoa"/>
        </authorList>
    </citation>
    <scope>IDENTIFICATION</scope>
    <source>
        <strain evidence="2">IAEA</strain>
    </source>
</reference>
<sequence length="119" mass="13335">MRLQNPDQYKIVGVANEVANATLAKRINDITSANMSYIILHVILKSSLQDTKSGSEEKKKKQKRQETKERKKSWRTPNAHKSSLATIDEVSSCLLVPTSHSITLTLILVIGLSKKTLNY</sequence>
<dbReference type="VEuPathDB" id="VectorBase:GBRI006690"/>
<protein>
    <submittedName>
        <fullName evidence="2">Uncharacterized protein</fullName>
    </submittedName>
</protein>
<evidence type="ECO:0000313" key="3">
    <source>
        <dbReference type="Proteomes" id="UP000091820"/>
    </source>
</evidence>
<organism evidence="2 3">
    <name type="scientific">Glossina brevipalpis</name>
    <dbReference type="NCBI Taxonomy" id="37001"/>
    <lineage>
        <taxon>Eukaryota</taxon>
        <taxon>Metazoa</taxon>
        <taxon>Ecdysozoa</taxon>
        <taxon>Arthropoda</taxon>
        <taxon>Hexapoda</taxon>
        <taxon>Insecta</taxon>
        <taxon>Pterygota</taxon>
        <taxon>Neoptera</taxon>
        <taxon>Endopterygota</taxon>
        <taxon>Diptera</taxon>
        <taxon>Brachycera</taxon>
        <taxon>Muscomorpha</taxon>
        <taxon>Hippoboscoidea</taxon>
        <taxon>Glossinidae</taxon>
        <taxon>Glossina</taxon>
    </lineage>
</organism>
<accession>A0A1A9W531</accession>
<feature type="region of interest" description="Disordered" evidence="1">
    <location>
        <begin position="49"/>
        <end position="80"/>
    </location>
</feature>
<proteinExistence type="predicted"/>
<keyword evidence="3" id="KW-1185">Reference proteome</keyword>
<dbReference type="AlphaFoldDB" id="A0A1A9W531"/>
<reference evidence="3" key="1">
    <citation type="submission" date="2014-03" db="EMBL/GenBank/DDBJ databases">
        <authorList>
            <person name="Aksoy S."/>
            <person name="Warren W."/>
            <person name="Wilson R.K."/>
        </authorList>
    </citation>
    <scope>NUCLEOTIDE SEQUENCE [LARGE SCALE GENOMIC DNA]</scope>
    <source>
        <strain evidence="3">IAEA</strain>
    </source>
</reference>
<dbReference type="Proteomes" id="UP000091820">
    <property type="component" value="Unassembled WGS sequence"/>
</dbReference>
<name>A0A1A9W531_9MUSC</name>
<evidence type="ECO:0000256" key="1">
    <source>
        <dbReference type="SAM" id="MobiDB-lite"/>
    </source>
</evidence>